<feature type="domain" description="Multidrug resistance protein MdtA-like barrel-sandwich hybrid" evidence="1">
    <location>
        <begin position="46"/>
        <end position="183"/>
    </location>
</feature>
<dbReference type="InterPro" id="IPR058625">
    <property type="entry name" value="MdtA-like_BSH"/>
</dbReference>
<dbReference type="PANTHER" id="PTHR30367:SF12">
    <property type="entry name" value="P-HYDROXYBENZOIC ACID EFFLUX PUMP SUBUNIT AAEA"/>
    <property type="match status" value="1"/>
</dbReference>
<evidence type="ECO:0000259" key="1">
    <source>
        <dbReference type="Pfam" id="PF25917"/>
    </source>
</evidence>
<protein>
    <submittedName>
        <fullName evidence="3">Membrane protein</fullName>
    </submittedName>
</protein>
<name>A0A6P2UU28_BURL3</name>
<dbReference type="EMBL" id="CABVQN010000003">
    <property type="protein sequence ID" value="VWC77404.1"/>
    <property type="molecule type" value="Genomic_DNA"/>
</dbReference>
<dbReference type="AlphaFoldDB" id="A0A6P2UU28"/>
<gene>
    <name evidence="3" type="ORF">BLA39750_00974</name>
</gene>
<feature type="domain" description="p-hydroxybenzoic acid efflux pump subunit AaeA-like beta-barrel" evidence="2">
    <location>
        <begin position="188"/>
        <end position="283"/>
    </location>
</feature>
<evidence type="ECO:0000259" key="2">
    <source>
        <dbReference type="Pfam" id="PF25963"/>
    </source>
</evidence>
<organism evidence="3 4">
    <name type="scientific">Burkholderia lata (strain ATCC 17760 / DSM 23089 / LMG 22485 / NCIMB 9086 / R18194 / 383)</name>
    <dbReference type="NCBI Taxonomy" id="482957"/>
    <lineage>
        <taxon>Bacteria</taxon>
        <taxon>Pseudomonadati</taxon>
        <taxon>Pseudomonadota</taxon>
        <taxon>Betaproteobacteria</taxon>
        <taxon>Burkholderiales</taxon>
        <taxon>Burkholderiaceae</taxon>
        <taxon>Burkholderia</taxon>
        <taxon>Burkholderia cepacia complex</taxon>
    </lineage>
</organism>
<evidence type="ECO:0000313" key="4">
    <source>
        <dbReference type="Proteomes" id="UP000494110"/>
    </source>
</evidence>
<dbReference type="Proteomes" id="UP000494110">
    <property type="component" value="Unassembled WGS sequence"/>
</dbReference>
<dbReference type="Pfam" id="PF25963">
    <property type="entry name" value="Beta-barrel_AAEA"/>
    <property type="match status" value="1"/>
</dbReference>
<dbReference type="PANTHER" id="PTHR30367">
    <property type="entry name" value="P-HYDROXYBENZOIC ACID EFFLUX PUMP SUBUNIT AAEA-RELATED"/>
    <property type="match status" value="1"/>
</dbReference>
<reference evidence="3 4" key="1">
    <citation type="submission" date="2019-09" db="EMBL/GenBank/DDBJ databases">
        <authorList>
            <person name="Depoorter E."/>
        </authorList>
    </citation>
    <scope>NUCLEOTIDE SEQUENCE [LARGE SCALE GENOMIC DNA]</scope>
    <source>
        <strain evidence="3">R-39750</strain>
    </source>
</reference>
<dbReference type="InterPro" id="IPR058634">
    <property type="entry name" value="AaeA-lik-b-barrel"/>
</dbReference>
<dbReference type="Gene3D" id="2.40.30.170">
    <property type="match status" value="1"/>
</dbReference>
<dbReference type="Gene3D" id="2.40.50.100">
    <property type="match status" value="1"/>
</dbReference>
<dbReference type="GO" id="GO:0055085">
    <property type="term" value="P:transmembrane transport"/>
    <property type="evidence" value="ECO:0007669"/>
    <property type="project" value="InterPro"/>
</dbReference>
<accession>A0A6P2UU28</accession>
<proteinExistence type="predicted"/>
<evidence type="ECO:0000313" key="3">
    <source>
        <dbReference type="EMBL" id="VWC77404.1"/>
    </source>
</evidence>
<dbReference type="Pfam" id="PF25917">
    <property type="entry name" value="BSH_RND"/>
    <property type="match status" value="1"/>
</dbReference>
<dbReference type="SUPFAM" id="SSF111369">
    <property type="entry name" value="HlyD-like secretion proteins"/>
    <property type="match status" value="1"/>
</dbReference>
<sequence length="289" mass="31749">MNRHFAPIARWLLTSLLVLASALTATWMWKRYSTDPSTRDGRVSANIVQISSEVSGTITDVRVTNNQHVRRGEVLYAIDSERLRIAADAAKAEVAARQVELAQFQRIACNRSHTLRAEAHSQCLSPETATASTMWRQAKMALKLAELDLARTTVRSPVDGYVTNAQLRPGDYAMAGQPKVTIIESTGFWITSYFEETKLDKIHVGNSAKIRLMSTNQPITGHVESIGRGIADENTTPNHTGLPNVEAAFNWVRLAQRIPVRIHIDSVPAGVNLIAGMSASVSVGADEHR</sequence>
<dbReference type="InterPro" id="IPR050393">
    <property type="entry name" value="MFP_Efflux_Pump"/>
</dbReference>